<proteinExistence type="predicted"/>
<dbReference type="Proteomes" id="UP001190926">
    <property type="component" value="Unassembled WGS sequence"/>
</dbReference>
<gene>
    <name evidence="2" type="ORF">C2S53_001081</name>
</gene>
<sequence length="134" mass="15148">MQDDVDNFYIVPKDEQARDSRYLTAHMTAAVKQVELFLEKEVEGKMKDPTTADYDKECLTICKELYESAAESMKRGMESVSAGDFIKANFDVSAFNTDIDTCGDCTDAFEEFDQWAKGVAGDCLDKIVKHTNRF</sequence>
<dbReference type="EMBL" id="SDAM02029543">
    <property type="protein sequence ID" value="KAH6756679.1"/>
    <property type="molecule type" value="Genomic_DNA"/>
</dbReference>
<dbReference type="AlphaFoldDB" id="A0AAD4IPI0"/>
<accession>A0AAD4IPI0</accession>
<dbReference type="InterPro" id="IPR006501">
    <property type="entry name" value="Pectinesterase_inhib_dom"/>
</dbReference>
<evidence type="ECO:0000259" key="1">
    <source>
        <dbReference type="Pfam" id="PF04043"/>
    </source>
</evidence>
<organism evidence="2 3">
    <name type="scientific">Perilla frutescens var. hirtella</name>
    <name type="common">Perilla citriodora</name>
    <name type="synonym">Perilla setoyensis</name>
    <dbReference type="NCBI Taxonomy" id="608512"/>
    <lineage>
        <taxon>Eukaryota</taxon>
        <taxon>Viridiplantae</taxon>
        <taxon>Streptophyta</taxon>
        <taxon>Embryophyta</taxon>
        <taxon>Tracheophyta</taxon>
        <taxon>Spermatophyta</taxon>
        <taxon>Magnoliopsida</taxon>
        <taxon>eudicotyledons</taxon>
        <taxon>Gunneridae</taxon>
        <taxon>Pentapetalae</taxon>
        <taxon>asterids</taxon>
        <taxon>lamiids</taxon>
        <taxon>Lamiales</taxon>
        <taxon>Lamiaceae</taxon>
        <taxon>Nepetoideae</taxon>
        <taxon>Elsholtzieae</taxon>
        <taxon>Perilla</taxon>
    </lineage>
</organism>
<evidence type="ECO:0000313" key="3">
    <source>
        <dbReference type="Proteomes" id="UP001190926"/>
    </source>
</evidence>
<keyword evidence="3" id="KW-1185">Reference proteome</keyword>
<dbReference type="InterPro" id="IPR035513">
    <property type="entry name" value="Invertase/methylesterase_inhib"/>
</dbReference>
<protein>
    <recommendedName>
        <fullName evidence="1">Pectinesterase inhibitor domain-containing protein</fullName>
    </recommendedName>
</protein>
<evidence type="ECO:0000313" key="2">
    <source>
        <dbReference type="EMBL" id="KAH6756679.1"/>
    </source>
</evidence>
<feature type="domain" description="Pectinesterase inhibitor" evidence="1">
    <location>
        <begin position="24"/>
        <end position="113"/>
    </location>
</feature>
<reference evidence="2 3" key="1">
    <citation type="journal article" date="2021" name="Nat. Commun.">
        <title>Incipient diploidization of the medicinal plant Perilla within 10,000 years.</title>
        <authorList>
            <person name="Zhang Y."/>
            <person name="Shen Q."/>
            <person name="Leng L."/>
            <person name="Zhang D."/>
            <person name="Chen S."/>
            <person name="Shi Y."/>
            <person name="Ning Z."/>
            <person name="Chen S."/>
        </authorList>
    </citation>
    <scope>NUCLEOTIDE SEQUENCE [LARGE SCALE GENOMIC DNA]</scope>
    <source>
        <strain evidence="3">cv. PC099</strain>
    </source>
</reference>
<dbReference type="Pfam" id="PF04043">
    <property type="entry name" value="PMEI"/>
    <property type="match status" value="1"/>
</dbReference>
<dbReference type="GO" id="GO:0004857">
    <property type="term" value="F:enzyme inhibitor activity"/>
    <property type="evidence" value="ECO:0007669"/>
    <property type="project" value="InterPro"/>
</dbReference>
<dbReference type="Gene3D" id="1.20.140.40">
    <property type="entry name" value="Invertase/pectin methylesterase inhibitor family protein"/>
    <property type="match status" value="1"/>
</dbReference>
<comment type="caution">
    <text evidence="2">The sequence shown here is derived from an EMBL/GenBank/DDBJ whole genome shotgun (WGS) entry which is preliminary data.</text>
</comment>
<name>A0AAD4IPI0_PERFH</name>
<dbReference type="SUPFAM" id="SSF101148">
    <property type="entry name" value="Plant invertase/pectin methylesterase inhibitor"/>
    <property type="match status" value="1"/>
</dbReference>